<dbReference type="InterPro" id="IPR011010">
    <property type="entry name" value="DNA_brk_join_enz"/>
</dbReference>
<comment type="caution">
    <text evidence="3">The sequence shown here is derived from an EMBL/GenBank/DDBJ whole genome shotgun (WGS) entry which is preliminary data.</text>
</comment>
<proteinExistence type="predicted"/>
<dbReference type="InterPro" id="IPR052925">
    <property type="entry name" value="Phage_Integrase-like_Recomb"/>
</dbReference>
<evidence type="ECO:0000313" key="4">
    <source>
        <dbReference type="Proteomes" id="UP000054564"/>
    </source>
</evidence>
<name>A0A0L0VN75_9BASI</name>
<keyword evidence="1" id="KW-0233">DNA recombination</keyword>
<dbReference type="SUPFAM" id="SSF56349">
    <property type="entry name" value="DNA breaking-rejoining enzymes"/>
    <property type="match status" value="1"/>
</dbReference>
<dbReference type="GO" id="GO:0015074">
    <property type="term" value="P:DNA integration"/>
    <property type="evidence" value="ECO:0007669"/>
    <property type="project" value="InterPro"/>
</dbReference>
<dbReference type="InterPro" id="IPR013762">
    <property type="entry name" value="Integrase-like_cat_sf"/>
</dbReference>
<dbReference type="PANTHER" id="PTHR34605:SF3">
    <property type="entry name" value="P CELL-TYPE AGGLUTINATION PROTEIN MAP4-LIKE-RELATED"/>
    <property type="match status" value="1"/>
</dbReference>
<protein>
    <recommendedName>
        <fullName evidence="5">Tyr recombinase domain-containing protein</fullName>
    </recommendedName>
</protein>
<dbReference type="Gene3D" id="1.10.443.10">
    <property type="entry name" value="Intergrase catalytic core"/>
    <property type="match status" value="1"/>
</dbReference>
<dbReference type="Proteomes" id="UP000054564">
    <property type="component" value="Unassembled WGS sequence"/>
</dbReference>
<gene>
    <name evidence="3" type="ORF">PSTG_06125</name>
</gene>
<dbReference type="EMBL" id="AJIL01000035">
    <property type="protein sequence ID" value="KNF00711.1"/>
    <property type="molecule type" value="Genomic_DNA"/>
</dbReference>
<accession>A0A0L0VN75</accession>
<dbReference type="OrthoDB" id="3254696at2759"/>
<evidence type="ECO:0008006" key="5">
    <source>
        <dbReference type="Google" id="ProtNLM"/>
    </source>
</evidence>
<sequence length="421" mass="46914">MDLSKIQHFTQRGSKDRELSTTDQRVLEGWKWSTLPGYNAAVKKFKMSEISTGVIKYDLPATALDIYSQLITANRTTTMDLSKIQHFTQRGSKDRELSTTDQRVLEGWKWSTLPGYNAAVKKFKMSEISTGVIKYDLPATALDIYSFVTWAGRGAGDNGAGKINATSLTHYLHAIKAWHTFHDTPYPYQTEKRVKLILKGSGRQDAAIPTRPEKSPVLISDLAELFRTLSGRGPEAEAVKDLAVVAFWGMACLAELTHTSNNGPVIPKKDMTAQDVQIFRNLTTINVHEAKTARPGKIQIIKLRSIKSPLCPVKAIERRREATTADTDSLFGYNGPNGRVNLTKRRVNGILAAAWRDLGRPQLTGHSFRVGGATLRYAVGVNVNEIKSLGRWTTDCYKRYVKTLSREEVIASLSILELQAF</sequence>
<evidence type="ECO:0000313" key="3">
    <source>
        <dbReference type="EMBL" id="KNF00711.1"/>
    </source>
</evidence>
<keyword evidence="4" id="KW-1185">Reference proteome</keyword>
<dbReference type="STRING" id="1165861.A0A0L0VN75"/>
<evidence type="ECO:0000256" key="1">
    <source>
        <dbReference type="ARBA" id="ARBA00023172"/>
    </source>
</evidence>
<organism evidence="3 4">
    <name type="scientific">Puccinia striiformis f. sp. tritici PST-78</name>
    <dbReference type="NCBI Taxonomy" id="1165861"/>
    <lineage>
        <taxon>Eukaryota</taxon>
        <taxon>Fungi</taxon>
        <taxon>Dikarya</taxon>
        <taxon>Basidiomycota</taxon>
        <taxon>Pucciniomycotina</taxon>
        <taxon>Pucciniomycetes</taxon>
        <taxon>Pucciniales</taxon>
        <taxon>Pucciniaceae</taxon>
        <taxon>Puccinia</taxon>
    </lineage>
</organism>
<evidence type="ECO:0000256" key="2">
    <source>
        <dbReference type="SAM" id="MobiDB-lite"/>
    </source>
</evidence>
<dbReference type="GO" id="GO:0003677">
    <property type="term" value="F:DNA binding"/>
    <property type="evidence" value="ECO:0007669"/>
    <property type="project" value="InterPro"/>
</dbReference>
<dbReference type="AlphaFoldDB" id="A0A0L0VN75"/>
<feature type="region of interest" description="Disordered" evidence="2">
    <location>
        <begin position="1"/>
        <end position="20"/>
    </location>
</feature>
<reference evidence="4" key="1">
    <citation type="submission" date="2014-03" db="EMBL/GenBank/DDBJ databases">
        <title>The Genome Sequence of Puccinia striiformis f. sp. tritici PST-78.</title>
        <authorList>
            <consortium name="The Broad Institute Genome Sequencing Platform"/>
            <person name="Cuomo C."/>
            <person name="Hulbert S."/>
            <person name="Chen X."/>
            <person name="Walker B."/>
            <person name="Young S.K."/>
            <person name="Zeng Q."/>
            <person name="Gargeya S."/>
            <person name="Fitzgerald M."/>
            <person name="Haas B."/>
            <person name="Abouelleil A."/>
            <person name="Alvarado L."/>
            <person name="Arachchi H.M."/>
            <person name="Berlin A.M."/>
            <person name="Chapman S.B."/>
            <person name="Goldberg J."/>
            <person name="Griggs A."/>
            <person name="Gujja S."/>
            <person name="Hansen M."/>
            <person name="Howarth C."/>
            <person name="Imamovic A."/>
            <person name="Larimer J."/>
            <person name="McCowan C."/>
            <person name="Montmayeur A."/>
            <person name="Murphy C."/>
            <person name="Neiman D."/>
            <person name="Pearson M."/>
            <person name="Priest M."/>
            <person name="Roberts A."/>
            <person name="Saif S."/>
            <person name="Shea T."/>
            <person name="Sisk P."/>
            <person name="Sykes S."/>
            <person name="Wortman J."/>
            <person name="Nusbaum C."/>
            <person name="Birren B."/>
        </authorList>
    </citation>
    <scope>NUCLEOTIDE SEQUENCE [LARGE SCALE GENOMIC DNA]</scope>
    <source>
        <strain evidence="4">race PST-78</strain>
    </source>
</reference>
<dbReference type="GO" id="GO:0006310">
    <property type="term" value="P:DNA recombination"/>
    <property type="evidence" value="ECO:0007669"/>
    <property type="project" value="UniProtKB-KW"/>
</dbReference>
<dbReference type="PANTHER" id="PTHR34605">
    <property type="entry name" value="PHAGE_INTEGRASE DOMAIN-CONTAINING PROTEIN"/>
    <property type="match status" value="1"/>
</dbReference>